<evidence type="ECO:0000256" key="4">
    <source>
        <dbReference type="ARBA" id="ARBA00023163"/>
    </source>
</evidence>
<dbReference type="PANTHER" id="PTHR43280">
    <property type="entry name" value="ARAC-FAMILY TRANSCRIPTIONAL REGULATOR"/>
    <property type="match status" value="1"/>
</dbReference>
<evidence type="ECO:0000256" key="6">
    <source>
        <dbReference type="PROSITE-ProRule" id="PRU00169"/>
    </source>
</evidence>
<keyword evidence="2" id="KW-0805">Transcription regulation</keyword>
<evidence type="ECO:0000256" key="5">
    <source>
        <dbReference type="ARBA" id="ARBA00024867"/>
    </source>
</evidence>
<keyword evidence="6" id="KW-0597">Phosphoprotein</keyword>
<dbReference type="CDD" id="cd17536">
    <property type="entry name" value="REC_YesN-like"/>
    <property type="match status" value="1"/>
</dbReference>
<sequence>MYKVMIVDDRDIIRTEIKRLKIWGAASGFSISQEAQNGQEALGKLEHNPVDMVITDIKMPKIDGLELLRAIVERNLCSCVVLVSDFSEFEFARQGIILGAFDYIPKPIDANELSCLLTRAKSFLDNKSLEKERIKKLEESQKDTELRLSGDEITVLTSLIRRGDEKSLLGIEQMMERIFENSNKNELIRNAGLLKNSIYDVIKELKKAFPFLDLYINPAIYNGFDDVKNRSLTTLKNTYMEKIENLSTLINLLRLDLQEKGIVKQVCNYILINIDKNITLSIVADRLYMNKTYISESFKQKIGISFTEYVTLVKMERAKVLILKDNLKTYEIAEKLGYKDAEYFSKVFKKVIGLTPTTFRLNHEGN</sequence>
<dbReference type="Proteomes" id="UP000623269">
    <property type="component" value="Unassembled WGS sequence"/>
</dbReference>
<dbReference type="InterPro" id="IPR001789">
    <property type="entry name" value="Sig_transdc_resp-reg_receiver"/>
</dbReference>
<keyword evidence="10" id="KW-1185">Reference proteome</keyword>
<accession>A0A8J7HDM7</accession>
<dbReference type="Gene3D" id="3.40.50.2300">
    <property type="match status" value="1"/>
</dbReference>
<dbReference type="Gene3D" id="1.10.10.60">
    <property type="entry name" value="Homeodomain-like"/>
    <property type="match status" value="2"/>
</dbReference>
<dbReference type="Pfam" id="PF00072">
    <property type="entry name" value="Response_reg"/>
    <property type="match status" value="1"/>
</dbReference>
<feature type="domain" description="HTH araC/xylS-type" evidence="7">
    <location>
        <begin position="264"/>
        <end position="362"/>
    </location>
</feature>
<evidence type="ECO:0000313" key="10">
    <source>
        <dbReference type="Proteomes" id="UP000623269"/>
    </source>
</evidence>
<dbReference type="InterPro" id="IPR020449">
    <property type="entry name" value="Tscrpt_reg_AraC-type_HTH"/>
</dbReference>
<dbReference type="InterPro" id="IPR009057">
    <property type="entry name" value="Homeodomain-like_sf"/>
</dbReference>
<proteinExistence type="predicted"/>
<gene>
    <name evidence="9" type="ORF">I5677_15280</name>
</gene>
<dbReference type="PANTHER" id="PTHR43280:SF10">
    <property type="entry name" value="REGULATORY PROTEIN POCR"/>
    <property type="match status" value="1"/>
</dbReference>
<evidence type="ECO:0000259" key="7">
    <source>
        <dbReference type="PROSITE" id="PS01124"/>
    </source>
</evidence>
<feature type="domain" description="Response regulatory" evidence="8">
    <location>
        <begin position="3"/>
        <end position="121"/>
    </location>
</feature>
<feature type="modified residue" description="4-aspartylphosphate" evidence="6">
    <location>
        <position position="56"/>
    </location>
</feature>
<dbReference type="GO" id="GO:0000160">
    <property type="term" value="P:phosphorelay signal transduction system"/>
    <property type="evidence" value="ECO:0007669"/>
    <property type="project" value="InterPro"/>
</dbReference>
<evidence type="ECO:0000256" key="1">
    <source>
        <dbReference type="ARBA" id="ARBA00018672"/>
    </source>
</evidence>
<dbReference type="SMART" id="SM00342">
    <property type="entry name" value="HTH_ARAC"/>
    <property type="match status" value="1"/>
</dbReference>
<protein>
    <recommendedName>
        <fullName evidence="1">Stage 0 sporulation protein A homolog</fullName>
    </recommendedName>
</protein>
<dbReference type="GO" id="GO:0043565">
    <property type="term" value="F:sequence-specific DNA binding"/>
    <property type="evidence" value="ECO:0007669"/>
    <property type="project" value="InterPro"/>
</dbReference>
<dbReference type="PROSITE" id="PS50110">
    <property type="entry name" value="RESPONSE_REGULATORY"/>
    <property type="match status" value="1"/>
</dbReference>
<evidence type="ECO:0000259" key="8">
    <source>
        <dbReference type="PROSITE" id="PS50110"/>
    </source>
</evidence>
<dbReference type="AlphaFoldDB" id="A0A8J7HDM7"/>
<dbReference type="RefSeq" id="WP_197662517.1">
    <property type="nucleotide sequence ID" value="NZ_JAEAGR010000019.1"/>
</dbReference>
<evidence type="ECO:0000256" key="3">
    <source>
        <dbReference type="ARBA" id="ARBA00023125"/>
    </source>
</evidence>
<dbReference type="Pfam" id="PF12833">
    <property type="entry name" value="HTH_18"/>
    <property type="match status" value="1"/>
</dbReference>
<dbReference type="EMBL" id="JAEAGR010000019">
    <property type="protein sequence ID" value="MBH1942262.1"/>
    <property type="molecule type" value="Genomic_DNA"/>
</dbReference>
<evidence type="ECO:0000313" key="9">
    <source>
        <dbReference type="EMBL" id="MBH1942262.1"/>
    </source>
</evidence>
<dbReference type="InterPro" id="IPR011006">
    <property type="entry name" value="CheY-like_superfamily"/>
</dbReference>
<reference evidence="9" key="1">
    <citation type="submission" date="2020-12" db="EMBL/GenBank/DDBJ databases">
        <title>M. sibirica DSM 26468T genome.</title>
        <authorList>
            <person name="Thieme N."/>
            <person name="Rettenmaier R."/>
            <person name="Zverlov V."/>
            <person name="Liebl W."/>
        </authorList>
    </citation>
    <scope>NUCLEOTIDE SEQUENCE</scope>
    <source>
        <strain evidence="9">DSM 26468</strain>
    </source>
</reference>
<dbReference type="GO" id="GO:0003700">
    <property type="term" value="F:DNA-binding transcription factor activity"/>
    <property type="evidence" value="ECO:0007669"/>
    <property type="project" value="InterPro"/>
</dbReference>
<dbReference type="InterPro" id="IPR018060">
    <property type="entry name" value="HTH_AraC"/>
</dbReference>
<evidence type="ECO:0000256" key="2">
    <source>
        <dbReference type="ARBA" id="ARBA00023015"/>
    </source>
</evidence>
<dbReference type="SMART" id="SM00448">
    <property type="entry name" value="REC"/>
    <property type="match status" value="1"/>
</dbReference>
<dbReference type="PROSITE" id="PS01124">
    <property type="entry name" value="HTH_ARAC_FAMILY_2"/>
    <property type="match status" value="1"/>
</dbReference>
<keyword evidence="3" id="KW-0238">DNA-binding</keyword>
<organism evidence="9 10">
    <name type="scientific">Mobilitalea sibirica</name>
    <dbReference type="NCBI Taxonomy" id="1462919"/>
    <lineage>
        <taxon>Bacteria</taxon>
        <taxon>Bacillati</taxon>
        <taxon>Bacillota</taxon>
        <taxon>Clostridia</taxon>
        <taxon>Lachnospirales</taxon>
        <taxon>Lachnospiraceae</taxon>
        <taxon>Mobilitalea</taxon>
    </lineage>
</organism>
<dbReference type="SUPFAM" id="SSF46689">
    <property type="entry name" value="Homeodomain-like"/>
    <property type="match status" value="2"/>
</dbReference>
<keyword evidence="4" id="KW-0804">Transcription</keyword>
<dbReference type="SUPFAM" id="SSF52172">
    <property type="entry name" value="CheY-like"/>
    <property type="match status" value="1"/>
</dbReference>
<comment type="function">
    <text evidence="5">May play the central regulatory role in sporulation. It may be an element of the effector pathway responsible for the activation of sporulation genes in response to nutritional stress. Spo0A may act in concert with spo0H (a sigma factor) to control the expression of some genes that are critical to the sporulation process.</text>
</comment>
<dbReference type="PRINTS" id="PR00032">
    <property type="entry name" value="HTHARAC"/>
</dbReference>
<name>A0A8J7HDM7_9FIRM</name>
<comment type="caution">
    <text evidence="9">The sequence shown here is derived from an EMBL/GenBank/DDBJ whole genome shotgun (WGS) entry which is preliminary data.</text>
</comment>